<evidence type="ECO:0000256" key="1">
    <source>
        <dbReference type="ARBA" id="ARBA00022574"/>
    </source>
</evidence>
<dbReference type="OrthoDB" id="284782at2759"/>
<evidence type="ECO:0000256" key="2">
    <source>
        <dbReference type="ARBA" id="ARBA00022737"/>
    </source>
</evidence>
<dbReference type="InterPro" id="IPR036322">
    <property type="entry name" value="WD40_repeat_dom_sf"/>
</dbReference>
<dbReference type="Gene3D" id="2.130.10.10">
    <property type="entry name" value="YVTN repeat-like/Quinoprotein amine dehydrogenase"/>
    <property type="match status" value="2"/>
</dbReference>
<comment type="function">
    <text evidence="3">Essential component of the cytosolic iron-sulfur (Fe/S) protein assembly machinery. Required for the maturation of extramitochondrial Fe/S proteins.</text>
</comment>
<dbReference type="OMA" id="MPILASC"/>
<feature type="repeat" description="WD" evidence="4">
    <location>
        <begin position="195"/>
        <end position="226"/>
    </location>
</feature>
<reference evidence="6 7" key="2">
    <citation type="journal article" date="2012" name="Open Biol.">
        <title>Characteristics of nucleosomes and linker DNA regions on the genome of the basidiomycete Mixia osmundae revealed by mono- and dinucleosome mapping.</title>
        <authorList>
            <person name="Nishida H."/>
            <person name="Kondo S."/>
            <person name="Matsumoto T."/>
            <person name="Suzuki Y."/>
            <person name="Yoshikawa H."/>
            <person name="Taylor T.D."/>
            <person name="Sugiyama J."/>
        </authorList>
    </citation>
    <scope>NUCLEOTIDE SEQUENCE [LARGE SCALE GENOMIC DNA]</scope>
    <source>
        <strain evidence="7">CBS 9802 / IAM 14324 / JCM 22182 / KY 12970</strain>
    </source>
</reference>
<dbReference type="PROSITE" id="PS50082">
    <property type="entry name" value="WD_REPEATS_2"/>
    <property type="match status" value="5"/>
</dbReference>
<dbReference type="Pfam" id="PF00400">
    <property type="entry name" value="WD40"/>
    <property type="match status" value="6"/>
</dbReference>
<evidence type="ECO:0000313" key="7">
    <source>
        <dbReference type="Proteomes" id="UP000009131"/>
    </source>
</evidence>
<feature type="repeat" description="WD" evidence="4">
    <location>
        <begin position="81"/>
        <end position="113"/>
    </location>
</feature>
<keyword evidence="7" id="KW-1185">Reference proteome</keyword>
<dbReference type="SUPFAM" id="SSF50978">
    <property type="entry name" value="WD40 repeat-like"/>
    <property type="match status" value="1"/>
</dbReference>
<dbReference type="SMART" id="SM00320">
    <property type="entry name" value="WD40"/>
    <property type="match status" value="7"/>
</dbReference>
<sequence length="433" mass="47859">MLQLIASLEGHSDRAWAVAWNPTRPILASCSGDKTVRLYAFSPDWSGHLLHSQEADHAGAPPQPASKRRIAYRFNLLNTIQTGHSRTVRNIAWHPQGRSLATASFDTTVSIWEEIDQDAVNDESDGRAGGQLRDEEDEAVDKDWECVSTLEGHESEVKAVRWNSDGNLIATSGRDKSVWVWESTPSFDFECLAVLMDHSQDVKNIAWHPKEELLASASYDDTILMYAASEDDDEWLVCHTLRGHTSTVWSLAFSPDGDYLATVSDDRSLRIWHRTRITNTGLSSAFRVGRSEKEKWTCVKVIDEAHERCIYSVDWTATSSAATSGSKSLGILATGGGDGRIAIWRASSTGKGEETVCHVDLADSIEQAHGVSDVNAVSFCRFQPSKTRRRDASSDEDSDDEPQSDHDARWPGVHLLLASAGDDGSVHVYQCED</sequence>
<evidence type="ECO:0000256" key="3">
    <source>
        <dbReference type="HAMAP-Rule" id="MF_03037"/>
    </source>
</evidence>
<comment type="similarity">
    <text evidence="3">Belongs to the WD repeat CIA1 family.</text>
</comment>
<dbReference type="InterPro" id="IPR001680">
    <property type="entry name" value="WD40_rpt"/>
</dbReference>
<gene>
    <name evidence="6" type="primary">Mo00955</name>
    <name evidence="3" type="synonym">CIA1</name>
    <name evidence="6" type="ORF">E5Q_00955</name>
</gene>
<dbReference type="PROSITE" id="PS50294">
    <property type="entry name" value="WD_REPEATS_REGION"/>
    <property type="match status" value="5"/>
</dbReference>
<proteinExistence type="inferred from homology"/>
<feature type="region of interest" description="Disordered" evidence="5">
    <location>
        <begin position="119"/>
        <end position="138"/>
    </location>
</feature>
<evidence type="ECO:0000313" key="6">
    <source>
        <dbReference type="EMBL" id="GAA94306.1"/>
    </source>
</evidence>
<dbReference type="AlphaFoldDB" id="G7DUP6"/>
<dbReference type="InParanoid" id="G7DUP6"/>
<dbReference type="HAMAP" id="MF_03037">
    <property type="entry name" value="ciao1"/>
    <property type="match status" value="1"/>
</dbReference>
<evidence type="ECO:0000256" key="4">
    <source>
        <dbReference type="PROSITE-ProRule" id="PRU00221"/>
    </source>
</evidence>
<dbReference type="GO" id="GO:0016226">
    <property type="term" value="P:iron-sulfur cluster assembly"/>
    <property type="evidence" value="ECO:0007669"/>
    <property type="project" value="UniProtKB-UniRule"/>
</dbReference>
<dbReference type="Proteomes" id="UP000009131">
    <property type="component" value="Unassembled WGS sequence"/>
</dbReference>
<feature type="repeat" description="WD" evidence="4">
    <location>
        <begin position="150"/>
        <end position="182"/>
    </location>
</feature>
<dbReference type="InterPro" id="IPR015943">
    <property type="entry name" value="WD40/YVTN_repeat-like_dom_sf"/>
</dbReference>
<dbReference type="EMBL" id="BABT02000032">
    <property type="protein sequence ID" value="GAA94306.1"/>
    <property type="molecule type" value="Genomic_DNA"/>
</dbReference>
<dbReference type="GO" id="GO:0097361">
    <property type="term" value="C:cytosolic [4Fe-4S] assembly targeting complex"/>
    <property type="evidence" value="ECO:0007669"/>
    <property type="project" value="InterPro"/>
</dbReference>
<dbReference type="CDD" id="cd00200">
    <property type="entry name" value="WD40"/>
    <property type="match status" value="1"/>
</dbReference>
<dbReference type="FunCoup" id="G7DUP6">
    <property type="interactions" value="190"/>
</dbReference>
<keyword evidence="1 4" id="KW-0853">WD repeat</keyword>
<protein>
    <recommendedName>
        <fullName evidence="3">Probable cytosolic iron-sulfur protein assembly protein 1</fullName>
    </recommendedName>
</protein>
<dbReference type="eggNOG" id="KOG0645">
    <property type="taxonomic scope" value="Eukaryota"/>
</dbReference>
<name>G7DUP6_MIXOS</name>
<accession>G7DUP6</accession>
<organism evidence="6 7">
    <name type="scientific">Mixia osmundae (strain CBS 9802 / IAM 14324 / JCM 22182 / KY 12970)</name>
    <dbReference type="NCBI Taxonomy" id="764103"/>
    <lineage>
        <taxon>Eukaryota</taxon>
        <taxon>Fungi</taxon>
        <taxon>Dikarya</taxon>
        <taxon>Basidiomycota</taxon>
        <taxon>Pucciniomycotina</taxon>
        <taxon>Mixiomycetes</taxon>
        <taxon>Mixiales</taxon>
        <taxon>Mixiaceae</taxon>
        <taxon>Mixia</taxon>
    </lineage>
</organism>
<feature type="repeat" description="WD" evidence="4">
    <location>
        <begin position="241"/>
        <end position="272"/>
    </location>
</feature>
<dbReference type="RefSeq" id="XP_014565813.1">
    <property type="nucleotide sequence ID" value="XM_014710327.1"/>
</dbReference>
<comment type="caution">
    <text evidence="6">The sequence shown here is derived from an EMBL/GenBank/DDBJ whole genome shotgun (WGS) entry which is preliminary data.</text>
</comment>
<feature type="repeat" description="WD" evidence="4">
    <location>
        <begin position="8"/>
        <end position="39"/>
    </location>
</feature>
<dbReference type="PANTHER" id="PTHR19920">
    <property type="entry name" value="WD40 PROTEIN CIAO1"/>
    <property type="match status" value="1"/>
</dbReference>
<dbReference type="HOGENOM" id="CLU_000288_57_8_1"/>
<dbReference type="STRING" id="764103.G7DUP6"/>
<keyword evidence="2" id="KW-0677">Repeat</keyword>
<dbReference type="PANTHER" id="PTHR19920:SF0">
    <property type="entry name" value="CYTOSOLIC IRON-SULFUR PROTEIN ASSEMBLY PROTEIN CIAO1-RELATED"/>
    <property type="match status" value="1"/>
</dbReference>
<evidence type="ECO:0000256" key="5">
    <source>
        <dbReference type="SAM" id="MobiDB-lite"/>
    </source>
</evidence>
<feature type="region of interest" description="Disordered" evidence="5">
    <location>
        <begin position="388"/>
        <end position="411"/>
    </location>
</feature>
<dbReference type="InterPro" id="IPR028608">
    <property type="entry name" value="CIAO1/Cia1"/>
</dbReference>
<reference evidence="6 7" key="1">
    <citation type="journal article" date="2011" name="J. Gen. Appl. Microbiol.">
        <title>Draft genome sequencing of the enigmatic basidiomycete Mixia osmundae.</title>
        <authorList>
            <person name="Nishida H."/>
            <person name="Nagatsuka Y."/>
            <person name="Sugiyama J."/>
        </authorList>
    </citation>
    <scope>NUCLEOTIDE SEQUENCE [LARGE SCALE GENOMIC DNA]</scope>
    <source>
        <strain evidence="7">CBS 9802 / IAM 14324 / JCM 22182 / KY 12970</strain>
    </source>
</reference>